<keyword evidence="1" id="KW-0328">Glycosyltransferase</keyword>
<dbReference type="Pfam" id="PF13439">
    <property type="entry name" value="Glyco_transf_4"/>
    <property type="match status" value="1"/>
</dbReference>
<feature type="domain" description="Glycosyltransferase subfamily 4-like N-terminal" evidence="3">
    <location>
        <begin position="20"/>
        <end position="170"/>
    </location>
</feature>
<keyword evidence="5" id="KW-1185">Reference proteome</keyword>
<dbReference type="EMBL" id="BAAARV010000048">
    <property type="protein sequence ID" value="GAA2360429.1"/>
    <property type="molecule type" value="Genomic_DNA"/>
</dbReference>
<dbReference type="Gene3D" id="3.40.50.2000">
    <property type="entry name" value="Glycogen Phosphorylase B"/>
    <property type="match status" value="2"/>
</dbReference>
<comment type="caution">
    <text evidence="4">The sequence shown here is derived from an EMBL/GenBank/DDBJ whole genome shotgun (WGS) entry which is preliminary data.</text>
</comment>
<protein>
    <recommendedName>
        <fullName evidence="3">Glycosyltransferase subfamily 4-like N-terminal domain-containing protein</fullName>
    </recommendedName>
</protein>
<gene>
    <name evidence="4" type="ORF">GCM10010170_055300</name>
</gene>
<evidence type="ECO:0000313" key="4">
    <source>
        <dbReference type="EMBL" id="GAA2360429.1"/>
    </source>
</evidence>
<dbReference type="PANTHER" id="PTHR12526:SF635">
    <property type="entry name" value="GLYCOSYL TRANSFERASE GROUP 1"/>
    <property type="match status" value="1"/>
</dbReference>
<reference evidence="5" key="1">
    <citation type="journal article" date="2019" name="Int. J. Syst. Evol. Microbiol.">
        <title>The Global Catalogue of Microorganisms (GCM) 10K type strain sequencing project: providing services to taxonomists for standard genome sequencing and annotation.</title>
        <authorList>
            <consortium name="The Broad Institute Genomics Platform"/>
            <consortium name="The Broad Institute Genome Sequencing Center for Infectious Disease"/>
            <person name="Wu L."/>
            <person name="Ma J."/>
        </authorList>
    </citation>
    <scope>NUCLEOTIDE SEQUENCE [LARGE SCALE GENOMIC DNA]</scope>
    <source>
        <strain evidence="5">JCM 3272</strain>
    </source>
</reference>
<dbReference type="SUPFAM" id="SSF53756">
    <property type="entry name" value="UDP-Glycosyltransferase/glycogen phosphorylase"/>
    <property type="match status" value="1"/>
</dbReference>
<name>A0ABP5TVF1_9ACTN</name>
<evidence type="ECO:0000259" key="3">
    <source>
        <dbReference type="Pfam" id="PF13439"/>
    </source>
</evidence>
<evidence type="ECO:0000256" key="2">
    <source>
        <dbReference type="ARBA" id="ARBA00022679"/>
    </source>
</evidence>
<dbReference type="RefSeq" id="WP_344615443.1">
    <property type="nucleotide sequence ID" value="NZ_BAAARV010000048.1"/>
</dbReference>
<dbReference type="PANTHER" id="PTHR12526">
    <property type="entry name" value="GLYCOSYLTRANSFERASE"/>
    <property type="match status" value="1"/>
</dbReference>
<dbReference type="Proteomes" id="UP001501444">
    <property type="component" value="Unassembled WGS sequence"/>
</dbReference>
<dbReference type="InterPro" id="IPR028098">
    <property type="entry name" value="Glyco_trans_4-like_N"/>
</dbReference>
<sequence length="394" mass="43076">MRVALVIKTDEGGRWTLPHVDELRERGHEVVAVLPPGSDGQLRKALHDRGVDVVQSAFDFRFRPAPATLLGLLGLRRQLRRLAPDVLHYHLYASALAVRLAALGWDVARVHMVPGPLFLESPLIRPVERLLCRLDDVTIGGSEHIARRYRGLGLAGERTPVVPYGVDVERFAPPTPAYRAASRDALCVDDDTFVVCMVAYVYAPKRLVHRGRGVKGHEVLLEAWRDFARDRPDARLVLLGGGFDAAGAAHKRRLLERFDVTADRSIEWPDSVLDVRDCYAAADCSVSPSLSENHGAALEAAAMGVPSIVSDAGALPETVDPASGWVVPRDDPTALAGALREAYADFRAGTLARRGEAARERAERLFAQGPAARAVADVLERAERRRRECRAGAQ</sequence>
<organism evidence="4 5">
    <name type="scientific">Dactylosporangium salmoneum</name>
    <dbReference type="NCBI Taxonomy" id="53361"/>
    <lineage>
        <taxon>Bacteria</taxon>
        <taxon>Bacillati</taxon>
        <taxon>Actinomycetota</taxon>
        <taxon>Actinomycetes</taxon>
        <taxon>Micromonosporales</taxon>
        <taxon>Micromonosporaceae</taxon>
        <taxon>Dactylosporangium</taxon>
    </lineage>
</organism>
<proteinExistence type="predicted"/>
<dbReference type="Pfam" id="PF13692">
    <property type="entry name" value="Glyco_trans_1_4"/>
    <property type="match status" value="1"/>
</dbReference>
<keyword evidence="2" id="KW-0808">Transferase</keyword>
<evidence type="ECO:0000256" key="1">
    <source>
        <dbReference type="ARBA" id="ARBA00022676"/>
    </source>
</evidence>
<accession>A0ABP5TVF1</accession>
<evidence type="ECO:0000313" key="5">
    <source>
        <dbReference type="Proteomes" id="UP001501444"/>
    </source>
</evidence>